<feature type="region of interest" description="Disordered" evidence="3">
    <location>
        <begin position="401"/>
        <end position="430"/>
    </location>
</feature>
<dbReference type="AlphaFoldDB" id="A0A4T0J3F2"/>
<dbReference type="PANTHER" id="PTHR21600:SF40">
    <property type="entry name" value="PSEUDOURIDYLATE SYNTHASE RPUSD2"/>
    <property type="match status" value="1"/>
</dbReference>
<accession>A0A4T0J3F2</accession>
<protein>
    <recommendedName>
        <fullName evidence="4">Pseudouridine synthase RsuA/RluA-like domain-containing protein</fullName>
    </recommendedName>
</protein>
<dbReference type="InterPro" id="IPR050188">
    <property type="entry name" value="RluA_PseudoU_synthase"/>
</dbReference>
<dbReference type="PROSITE" id="PS50889">
    <property type="entry name" value="S4"/>
    <property type="match status" value="1"/>
</dbReference>
<dbReference type="GO" id="GO:0003723">
    <property type="term" value="F:RNA binding"/>
    <property type="evidence" value="ECO:0007669"/>
    <property type="project" value="UniProtKB-KW"/>
</dbReference>
<feature type="domain" description="Pseudouridine synthase RsuA/RluA-like" evidence="4">
    <location>
        <begin position="120"/>
        <end position="266"/>
    </location>
</feature>
<evidence type="ECO:0000256" key="2">
    <source>
        <dbReference type="PROSITE-ProRule" id="PRU00182"/>
    </source>
</evidence>
<dbReference type="GO" id="GO:0009982">
    <property type="term" value="F:pseudouridine synthase activity"/>
    <property type="evidence" value="ECO:0007669"/>
    <property type="project" value="InterPro"/>
</dbReference>
<comment type="caution">
    <text evidence="5">The sequence shown here is derived from an EMBL/GenBank/DDBJ whole genome shotgun (WGS) entry which is preliminary data.</text>
</comment>
<evidence type="ECO:0000256" key="3">
    <source>
        <dbReference type="SAM" id="MobiDB-lite"/>
    </source>
</evidence>
<feature type="active site" evidence="1">
    <location>
        <position position="162"/>
    </location>
</feature>
<feature type="region of interest" description="Disordered" evidence="3">
    <location>
        <begin position="311"/>
        <end position="334"/>
    </location>
</feature>
<dbReference type="SUPFAM" id="SSF55120">
    <property type="entry name" value="Pseudouridine synthase"/>
    <property type="match status" value="1"/>
</dbReference>
<dbReference type="InterPro" id="IPR006225">
    <property type="entry name" value="PsdUridine_synth_RluC/D"/>
</dbReference>
<feature type="compositionally biased region" description="Basic and acidic residues" evidence="3">
    <location>
        <begin position="403"/>
        <end position="428"/>
    </location>
</feature>
<dbReference type="Proteomes" id="UP000310689">
    <property type="component" value="Unassembled WGS sequence"/>
</dbReference>
<dbReference type="InterPro" id="IPR006224">
    <property type="entry name" value="PsdUridine_synth_RluA-like_CS"/>
</dbReference>
<evidence type="ECO:0000259" key="4">
    <source>
        <dbReference type="Pfam" id="PF00849"/>
    </source>
</evidence>
<dbReference type="PROSITE" id="PS01129">
    <property type="entry name" value="PSI_RLU"/>
    <property type="match status" value="1"/>
</dbReference>
<organism evidence="5 6">
    <name type="scientific">Wallemia ichthyophaga</name>
    <dbReference type="NCBI Taxonomy" id="245174"/>
    <lineage>
        <taxon>Eukaryota</taxon>
        <taxon>Fungi</taxon>
        <taxon>Dikarya</taxon>
        <taxon>Basidiomycota</taxon>
        <taxon>Wallemiomycotina</taxon>
        <taxon>Wallemiomycetes</taxon>
        <taxon>Wallemiales</taxon>
        <taxon>Wallemiaceae</taxon>
        <taxon>Wallemia</taxon>
    </lineage>
</organism>
<dbReference type="CDD" id="cd02557">
    <property type="entry name" value="PseudoU_synth_ScRIB2"/>
    <property type="match status" value="1"/>
</dbReference>
<gene>
    <name evidence="5" type="ORF">E3P86_02279</name>
</gene>
<dbReference type="InterPro" id="IPR020103">
    <property type="entry name" value="PsdUridine_synth_cat_dom_sf"/>
</dbReference>
<dbReference type="InterPro" id="IPR006145">
    <property type="entry name" value="PsdUridine_synth_RsuA/RluA"/>
</dbReference>
<dbReference type="GO" id="GO:0000455">
    <property type="term" value="P:enzyme-directed rRNA pseudouridine synthesis"/>
    <property type="evidence" value="ECO:0007669"/>
    <property type="project" value="TreeGrafter"/>
</dbReference>
<dbReference type="PANTHER" id="PTHR21600">
    <property type="entry name" value="MITOCHONDRIAL RNA PSEUDOURIDINE SYNTHASE"/>
    <property type="match status" value="1"/>
</dbReference>
<keyword evidence="2" id="KW-0694">RNA-binding</keyword>
<dbReference type="Gene3D" id="3.30.2350.10">
    <property type="entry name" value="Pseudouridine synthase"/>
    <property type="match status" value="1"/>
</dbReference>
<dbReference type="Pfam" id="PF00849">
    <property type="entry name" value="PseudoU_synth_2"/>
    <property type="match status" value="1"/>
</dbReference>
<evidence type="ECO:0000256" key="1">
    <source>
        <dbReference type="PIRSR" id="PIRSR606225-1"/>
    </source>
</evidence>
<dbReference type="NCBIfam" id="TIGR00005">
    <property type="entry name" value="rluA_subfam"/>
    <property type="match status" value="1"/>
</dbReference>
<dbReference type="EMBL" id="SPOI01000109">
    <property type="protein sequence ID" value="TIB37159.1"/>
    <property type="molecule type" value="Genomic_DNA"/>
</dbReference>
<sequence length="524" mass="60722">MPQTQKVDVKDIFAADPPRIVYKEGLRSVQPYYYVYQTYAKQRWFGRRLVEVCTTEFRDRSKSYYEWAIQTGIATINSQPATLDSVVRNGDLIQNRVHAHEPPVVAELPVIIYENKERGWLVVSKPGSMPVHAAGRYRKNTLLEILQDEYKMNSLYCCNRLDRLTSGVMVIGTRKSAGQQLGAAFMRGVIKKEYIARVLGRFPDRETVDEPIITVDRQMGLVIRHEHGKQAKTMFERMSYDPVTDTSIVYCQPLTGRTHQIRVHLQYLGYPIANDPLYSSYEVWGVKRGKGGWPTYTTERVLGELLELDREHDQEQEHKQGQNQEQRKEQPLNTCHSKDVEILEKHLGDNAKHFIRSDDDIGFNSPVELHEEYKEVIRRLRAQKDESDGWARWRDALGFGSDEQEKQKQNQIKEDQQHQKHGHNDTNTDAHNLNSVTQGLGGYCPTCFIPLIPDPPREKLFIYLHATRYTSPDWCFQAPLPNWIDEGGRKWWDANNEQRKQGIVENVNQLVKEEEERKAAEEGG</sequence>
<reference evidence="5 6" key="1">
    <citation type="submission" date="2019-03" db="EMBL/GenBank/DDBJ databases">
        <title>Sequencing 23 genomes of Wallemia ichthyophaga.</title>
        <authorList>
            <person name="Gostincar C."/>
        </authorList>
    </citation>
    <scope>NUCLEOTIDE SEQUENCE [LARGE SCALE GENOMIC DNA]</scope>
    <source>
        <strain evidence="5 6">EXF-6200</strain>
    </source>
</reference>
<evidence type="ECO:0000313" key="5">
    <source>
        <dbReference type="EMBL" id="TIB37159.1"/>
    </source>
</evidence>
<name>A0A4T0J3F2_WALIC</name>
<evidence type="ECO:0000313" key="6">
    <source>
        <dbReference type="Proteomes" id="UP000310689"/>
    </source>
</evidence>
<proteinExistence type="predicted"/>